<dbReference type="RefSeq" id="WP_379709325.1">
    <property type="nucleotide sequence ID" value="NZ_JBHTBS010000001.1"/>
</dbReference>
<evidence type="ECO:0000256" key="1">
    <source>
        <dbReference type="SAM" id="Phobius"/>
    </source>
</evidence>
<reference evidence="3" key="1">
    <citation type="journal article" date="2019" name="Int. J. Syst. Evol. Microbiol.">
        <title>The Global Catalogue of Microorganisms (GCM) 10K type strain sequencing project: providing services to taxonomists for standard genome sequencing and annotation.</title>
        <authorList>
            <consortium name="The Broad Institute Genomics Platform"/>
            <consortium name="The Broad Institute Genome Sequencing Center for Infectious Disease"/>
            <person name="Wu L."/>
            <person name="Ma J."/>
        </authorList>
    </citation>
    <scope>NUCLEOTIDE SEQUENCE [LARGE SCALE GENOMIC DNA]</scope>
    <source>
        <strain evidence="3">CGMCC 4.1467</strain>
    </source>
</reference>
<feature type="transmembrane region" description="Helical" evidence="1">
    <location>
        <begin position="12"/>
        <end position="30"/>
    </location>
</feature>
<keyword evidence="1" id="KW-1133">Transmembrane helix</keyword>
<evidence type="ECO:0000313" key="3">
    <source>
        <dbReference type="Proteomes" id="UP001596472"/>
    </source>
</evidence>
<name>A0ABW2L3N9_9BACT</name>
<comment type="caution">
    <text evidence="2">The sequence shown here is derived from an EMBL/GenBank/DDBJ whole genome shotgun (WGS) entry which is preliminary data.</text>
</comment>
<feature type="transmembrane region" description="Helical" evidence="1">
    <location>
        <begin position="80"/>
        <end position="104"/>
    </location>
</feature>
<keyword evidence="1" id="KW-0812">Transmembrane</keyword>
<feature type="transmembrane region" description="Helical" evidence="1">
    <location>
        <begin position="39"/>
        <end position="60"/>
    </location>
</feature>
<keyword evidence="1" id="KW-0472">Membrane</keyword>
<keyword evidence="3" id="KW-1185">Reference proteome</keyword>
<proteinExistence type="predicted"/>
<evidence type="ECO:0000313" key="2">
    <source>
        <dbReference type="EMBL" id="MFC7336324.1"/>
    </source>
</evidence>
<organism evidence="2 3">
    <name type="scientific">Haloferula chungangensis</name>
    <dbReference type="NCBI Taxonomy" id="1048331"/>
    <lineage>
        <taxon>Bacteria</taxon>
        <taxon>Pseudomonadati</taxon>
        <taxon>Verrucomicrobiota</taxon>
        <taxon>Verrucomicrobiia</taxon>
        <taxon>Verrucomicrobiales</taxon>
        <taxon>Verrucomicrobiaceae</taxon>
        <taxon>Haloferula</taxon>
    </lineage>
</organism>
<dbReference type="EMBL" id="JBHTBS010000001">
    <property type="protein sequence ID" value="MFC7336324.1"/>
    <property type="molecule type" value="Genomic_DNA"/>
</dbReference>
<accession>A0ABW2L3N9</accession>
<dbReference type="Proteomes" id="UP001596472">
    <property type="component" value="Unassembled WGS sequence"/>
</dbReference>
<gene>
    <name evidence="2" type="ORF">ACFQY0_03975</name>
</gene>
<protein>
    <submittedName>
        <fullName evidence="2">Uncharacterized protein</fullName>
    </submittedName>
</protein>
<sequence length="129" mass="14560">MLTHPLAPYFWLAYNLIVGCMLLWSTLLFFKEKVPLSRLIFISSIVGTLGGISAQLIMVLARHFGWVIFASGSSPEPMQLVIEICYALSILGHLGFHTGLLLYAMRLKQQSTRLADLEAIFRERERGPH</sequence>